<dbReference type="OrthoDB" id="9799835at2"/>
<sequence>MNKNLLIEDVATKLGSRAAAAEAVEAVFDSIVRAVADGKSVRVTGFGSIAPVERPARFARNPQTGERVQVQATRAVRFRPGASFKALVDGTKALPQHGSAIKKAPKTPRT</sequence>
<proteinExistence type="inferred from homology"/>
<evidence type="ECO:0000313" key="5">
    <source>
        <dbReference type="Proteomes" id="UP000048965"/>
    </source>
</evidence>
<dbReference type="SMART" id="SM00411">
    <property type="entry name" value="BHL"/>
    <property type="match status" value="1"/>
</dbReference>
<comment type="similarity">
    <text evidence="3">Belongs to the bacterial histone-like protein family.</text>
</comment>
<dbReference type="InterPro" id="IPR020816">
    <property type="entry name" value="Histone-like_DNA-bd_CS"/>
</dbReference>
<dbReference type="SUPFAM" id="SSF47729">
    <property type="entry name" value="IHF-like DNA-binding proteins"/>
    <property type="match status" value="1"/>
</dbReference>
<dbReference type="Proteomes" id="UP000048965">
    <property type="component" value="Unassembled WGS sequence"/>
</dbReference>
<dbReference type="Gene3D" id="4.10.520.10">
    <property type="entry name" value="IHF-like DNA-binding proteins"/>
    <property type="match status" value="1"/>
</dbReference>
<evidence type="ECO:0000256" key="2">
    <source>
        <dbReference type="ARBA" id="ARBA00023125"/>
    </source>
</evidence>
<dbReference type="EMBL" id="BBNO01000004">
    <property type="protein sequence ID" value="GAO08664.1"/>
    <property type="molecule type" value="Genomic_DNA"/>
</dbReference>
<protein>
    <submittedName>
        <fullName evidence="4">DNA-binding protein HU</fullName>
    </submittedName>
</protein>
<evidence type="ECO:0000256" key="1">
    <source>
        <dbReference type="ARBA" id="ARBA00023067"/>
    </source>
</evidence>
<name>A0A0P4R6D4_9ACTN</name>
<dbReference type="GO" id="GO:0030527">
    <property type="term" value="F:structural constituent of chromatin"/>
    <property type="evidence" value="ECO:0007669"/>
    <property type="project" value="InterPro"/>
</dbReference>
<dbReference type="PRINTS" id="PR01727">
    <property type="entry name" value="DNABINDINGHU"/>
</dbReference>
<dbReference type="GO" id="GO:0030261">
    <property type="term" value="P:chromosome condensation"/>
    <property type="evidence" value="ECO:0007669"/>
    <property type="project" value="UniProtKB-KW"/>
</dbReference>
<comment type="caution">
    <text evidence="4">The sequence shown here is derived from an EMBL/GenBank/DDBJ whole genome shotgun (WGS) entry which is preliminary data.</text>
</comment>
<dbReference type="InterPro" id="IPR010992">
    <property type="entry name" value="IHF-like_DNA-bd_dom_sf"/>
</dbReference>
<dbReference type="AlphaFoldDB" id="A0A0P4R6D4"/>
<dbReference type="PROSITE" id="PS00045">
    <property type="entry name" value="HISTONE_LIKE"/>
    <property type="match status" value="1"/>
</dbReference>
<dbReference type="GO" id="GO:0005829">
    <property type="term" value="C:cytosol"/>
    <property type="evidence" value="ECO:0007669"/>
    <property type="project" value="TreeGrafter"/>
</dbReference>
<dbReference type="GO" id="GO:0003677">
    <property type="term" value="F:DNA binding"/>
    <property type="evidence" value="ECO:0007669"/>
    <property type="project" value="UniProtKB-KW"/>
</dbReference>
<dbReference type="PANTHER" id="PTHR33175:SF3">
    <property type="entry name" value="DNA-BINDING PROTEIN HU-BETA"/>
    <property type="match status" value="1"/>
</dbReference>
<accession>A0A0P4R6D4</accession>
<evidence type="ECO:0000256" key="3">
    <source>
        <dbReference type="RuleBase" id="RU003939"/>
    </source>
</evidence>
<keyword evidence="5" id="KW-1185">Reference proteome</keyword>
<keyword evidence="1" id="KW-0226">DNA condensation</keyword>
<reference evidence="4 5" key="2">
    <citation type="journal article" date="2015" name="Stand. Genomic Sci.">
        <title>Draft genome sequence of marine-derived Streptomyces sp. TP-A0598, a producer of anti-MRSA antibiotic lydicamycins.</title>
        <authorList>
            <person name="Komaki H."/>
            <person name="Ichikawa N."/>
            <person name="Hosoyama A."/>
            <person name="Fujita N."/>
            <person name="Igarashi Y."/>
        </authorList>
    </citation>
    <scope>NUCLEOTIDE SEQUENCE [LARGE SCALE GENOMIC DNA]</scope>
    <source>
        <strain evidence="4 5">NBRC 110027</strain>
    </source>
</reference>
<organism evidence="4 5">
    <name type="scientific">Streptomyces lydicamycinicus</name>
    <dbReference type="NCBI Taxonomy" id="1546107"/>
    <lineage>
        <taxon>Bacteria</taxon>
        <taxon>Bacillati</taxon>
        <taxon>Actinomycetota</taxon>
        <taxon>Actinomycetes</taxon>
        <taxon>Kitasatosporales</taxon>
        <taxon>Streptomycetaceae</taxon>
        <taxon>Streptomyces</taxon>
    </lineage>
</organism>
<gene>
    <name evidence="4" type="ORF">TPA0598_04_03000</name>
</gene>
<dbReference type="InterPro" id="IPR000119">
    <property type="entry name" value="Hist_DNA-bd"/>
</dbReference>
<dbReference type="Pfam" id="PF00216">
    <property type="entry name" value="Bac_DNA_binding"/>
    <property type="match status" value="1"/>
</dbReference>
<reference evidence="5" key="1">
    <citation type="submission" date="2014-09" db="EMBL/GenBank/DDBJ databases">
        <title>Whole genome shotgun sequence of Streptomyces sp. NBRC 110027.</title>
        <authorList>
            <person name="Komaki H."/>
            <person name="Ichikawa N."/>
            <person name="Katano-Makiyama Y."/>
            <person name="Hosoyama A."/>
            <person name="Hashimoto M."/>
            <person name="Uohara A."/>
            <person name="Kitahashi Y."/>
            <person name="Ohji S."/>
            <person name="Kimura A."/>
            <person name="Yamazoe A."/>
            <person name="Igarashi Y."/>
            <person name="Fujita N."/>
        </authorList>
    </citation>
    <scope>NUCLEOTIDE SEQUENCE [LARGE SCALE GENOMIC DNA]</scope>
    <source>
        <strain evidence="5">NBRC 110027</strain>
    </source>
</reference>
<dbReference type="PANTHER" id="PTHR33175">
    <property type="entry name" value="DNA-BINDING PROTEIN HU"/>
    <property type="match status" value="1"/>
</dbReference>
<evidence type="ECO:0000313" key="4">
    <source>
        <dbReference type="EMBL" id="GAO08664.1"/>
    </source>
</evidence>
<keyword evidence="2 4" id="KW-0238">DNA-binding</keyword>